<dbReference type="InterPro" id="IPR022877">
    <property type="entry name" value="UPF0173"/>
</dbReference>
<dbReference type="GO" id="GO:0016787">
    <property type="term" value="F:hydrolase activity"/>
    <property type="evidence" value="ECO:0007669"/>
    <property type="project" value="UniProtKB-UniRule"/>
</dbReference>
<reference evidence="4 5" key="1">
    <citation type="submission" date="2019-03" db="EMBL/GenBank/DDBJ databases">
        <title>Genomic Encyclopedia of Archaeal and Bacterial Type Strains, Phase II (KMG-II): from individual species to whole genera.</title>
        <authorList>
            <person name="Goeker M."/>
        </authorList>
    </citation>
    <scope>NUCLEOTIDE SEQUENCE [LARGE SCALE GENOMIC DNA]</scope>
    <source>
        <strain evidence="4 5">DSM 24425</strain>
    </source>
</reference>
<dbReference type="NCBIfam" id="NF001911">
    <property type="entry name" value="PRK00685.1"/>
    <property type="match status" value="1"/>
</dbReference>
<feature type="domain" description="Metallo-beta-lactamase" evidence="3">
    <location>
        <begin position="8"/>
        <end position="194"/>
    </location>
</feature>
<dbReference type="InterPro" id="IPR036866">
    <property type="entry name" value="RibonucZ/Hydroxyglut_hydro"/>
</dbReference>
<keyword evidence="1 2" id="KW-0378">Hydrolase</keyword>
<dbReference type="AlphaFoldDB" id="A0A4R1G9S4"/>
<dbReference type="Pfam" id="PF12706">
    <property type="entry name" value="Lactamase_B_2"/>
    <property type="match status" value="1"/>
</dbReference>
<dbReference type="InterPro" id="IPR050114">
    <property type="entry name" value="UPF0173_UPF0282_UlaG_hydrolase"/>
</dbReference>
<name>A0A4R1G9S4_9BACT</name>
<comment type="similarity">
    <text evidence="2">Belongs to the UPF0173 family.</text>
</comment>
<evidence type="ECO:0000313" key="4">
    <source>
        <dbReference type="EMBL" id="TCK03393.1"/>
    </source>
</evidence>
<dbReference type="Gene3D" id="3.60.15.10">
    <property type="entry name" value="Ribonuclease Z/Hydroxyacylglutathione hydrolase-like"/>
    <property type="match status" value="1"/>
</dbReference>
<dbReference type="EMBL" id="SMFV01000005">
    <property type="protein sequence ID" value="TCK03393.1"/>
    <property type="molecule type" value="Genomic_DNA"/>
</dbReference>
<dbReference type="Proteomes" id="UP000295777">
    <property type="component" value="Unassembled WGS sequence"/>
</dbReference>
<gene>
    <name evidence="4" type="ORF">CLV27_1471</name>
</gene>
<comment type="caution">
    <text evidence="4">The sequence shown here is derived from an EMBL/GenBank/DDBJ whole genome shotgun (WGS) entry which is preliminary data.</text>
</comment>
<evidence type="ECO:0000259" key="3">
    <source>
        <dbReference type="SMART" id="SM00849"/>
    </source>
</evidence>
<organism evidence="4 5">
    <name type="scientific">Phorcysia thermohydrogeniphila</name>
    <dbReference type="NCBI Taxonomy" id="936138"/>
    <lineage>
        <taxon>Bacteria</taxon>
        <taxon>Pseudomonadati</taxon>
        <taxon>Aquificota</taxon>
        <taxon>Aquificia</taxon>
        <taxon>Desulfurobacteriales</taxon>
        <taxon>Desulfurobacteriaceae</taxon>
        <taxon>Phorcysia</taxon>
    </lineage>
</organism>
<protein>
    <recommendedName>
        <fullName evidence="2">UPF0173 metal-dependent hydrolase CLV27_1471</fullName>
    </recommendedName>
</protein>
<dbReference type="InterPro" id="IPR001279">
    <property type="entry name" value="Metallo-B-lactamas"/>
</dbReference>
<proteinExistence type="inferred from homology"/>
<dbReference type="HAMAP" id="MF_00457">
    <property type="entry name" value="UPF0173"/>
    <property type="match status" value="1"/>
</dbReference>
<dbReference type="OrthoDB" id="9789133at2"/>
<dbReference type="SUPFAM" id="SSF56281">
    <property type="entry name" value="Metallo-hydrolase/oxidoreductase"/>
    <property type="match status" value="1"/>
</dbReference>
<evidence type="ECO:0000256" key="2">
    <source>
        <dbReference type="HAMAP-Rule" id="MF_00457"/>
    </source>
</evidence>
<sequence length="230" mass="25064">MAKLWYLGHATFYLEGKGVKALIDPFLTGNPWKIAKPEDFKELDYIFVTHGHGDHLGDAVEIAKNTGATIVSIFEVCQYCQSKGAPNVHPMHIGGSYNFPFGRVKLAPAAHGSSVIEDDRVITLGSPCGVIIEVEGRRVYHAGDTGLIADMELIGKYEDITVALLPIGGNFTMDIKDAAIAAEMVKAEIVVPMHFKTWPIIDAEPEEFKALAEARGVNVEVLNPGDELEF</sequence>
<dbReference type="RefSeq" id="WP_132527318.1">
    <property type="nucleotide sequence ID" value="NZ_SMFV01000005.1"/>
</dbReference>
<dbReference type="PANTHER" id="PTHR43546:SF3">
    <property type="entry name" value="UPF0173 METAL-DEPENDENT HYDROLASE MJ1163"/>
    <property type="match status" value="1"/>
</dbReference>
<keyword evidence="5" id="KW-1185">Reference proteome</keyword>
<dbReference type="PANTHER" id="PTHR43546">
    <property type="entry name" value="UPF0173 METAL-DEPENDENT HYDROLASE MJ1163-RELATED"/>
    <property type="match status" value="1"/>
</dbReference>
<dbReference type="SMART" id="SM00849">
    <property type="entry name" value="Lactamase_B"/>
    <property type="match status" value="1"/>
</dbReference>
<evidence type="ECO:0000256" key="1">
    <source>
        <dbReference type="ARBA" id="ARBA00022801"/>
    </source>
</evidence>
<accession>A0A4R1G9S4</accession>
<evidence type="ECO:0000313" key="5">
    <source>
        <dbReference type="Proteomes" id="UP000295777"/>
    </source>
</evidence>